<gene>
    <name evidence="6" type="ORF">GCM10007094_17960</name>
</gene>
<sequence length="205" mass="23442">MNTDFQRRADPKQSRSQKTIDLILKTTSELLNEVGFERLSTNLVCQRAGLTPPAIYRYFPNKYALLSELGQRLMDEQNAALAPYIERVLQDDEPTEAVFESISEQLEIAERMPGGRWILRALHATPALCDIRTRSHDLVAEQLADAILAQHPDNDRQKVIQTMRLNIEFGYSVIEYVMDLPDVDRDSVLREAANTLTQNFIQYSS</sequence>
<evidence type="ECO:0000256" key="1">
    <source>
        <dbReference type="ARBA" id="ARBA00023015"/>
    </source>
</evidence>
<dbReference type="PANTHER" id="PTHR30055">
    <property type="entry name" value="HTH-TYPE TRANSCRIPTIONAL REGULATOR RUTR"/>
    <property type="match status" value="1"/>
</dbReference>
<dbReference type="Pfam" id="PF17928">
    <property type="entry name" value="TetR_C_22"/>
    <property type="match status" value="1"/>
</dbReference>
<dbReference type="InterPro" id="IPR050109">
    <property type="entry name" value="HTH-type_TetR-like_transc_reg"/>
</dbReference>
<dbReference type="InterPro" id="IPR041674">
    <property type="entry name" value="TetR_C_22"/>
</dbReference>
<feature type="domain" description="HTH tetR-type" evidence="5">
    <location>
        <begin position="17"/>
        <end position="77"/>
    </location>
</feature>
<dbReference type="PROSITE" id="PS50977">
    <property type="entry name" value="HTH_TETR_2"/>
    <property type="match status" value="1"/>
</dbReference>
<dbReference type="Proteomes" id="UP000637980">
    <property type="component" value="Unassembled WGS sequence"/>
</dbReference>
<dbReference type="InterPro" id="IPR001647">
    <property type="entry name" value="HTH_TetR"/>
</dbReference>
<dbReference type="EMBL" id="BMXE01000003">
    <property type="protein sequence ID" value="GHB29979.1"/>
    <property type="molecule type" value="Genomic_DNA"/>
</dbReference>
<dbReference type="Gene3D" id="1.10.357.10">
    <property type="entry name" value="Tetracycline Repressor, domain 2"/>
    <property type="match status" value="1"/>
</dbReference>
<evidence type="ECO:0000313" key="7">
    <source>
        <dbReference type="Proteomes" id="UP000637980"/>
    </source>
</evidence>
<accession>A0ABQ3EBU8</accession>
<dbReference type="PRINTS" id="PR00455">
    <property type="entry name" value="HTHTETR"/>
</dbReference>
<name>A0ABQ3EBU8_9HYPH</name>
<evidence type="ECO:0000313" key="6">
    <source>
        <dbReference type="EMBL" id="GHB29979.1"/>
    </source>
</evidence>
<evidence type="ECO:0000259" key="5">
    <source>
        <dbReference type="PROSITE" id="PS50977"/>
    </source>
</evidence>
<evidence type="ECO:0000256" key="3">
    <source>
        <dbReference type="ARBA" id="ARBA00023163"/>
    </source>
</evidence>
<dbReference type="SUPFAM" id="SSF46689">
    <property type="entry name" value="Homeodomain-like"/>
    <property type="match status" value="1"/>
</dbReference>
<dbReference type="Pfam" id="PF00440">
    <property type="entry name" value="TetR_N"/>
    <property type="match status" value="1"/>
</dbReference>
<evidence type="ECO:0000256" key="2">
    <source>
        <dbReference type="ARBA" id="ARBA00023125"/>
    </source>
</evidence>
<feature type="DNA-binding region" description="H-T-H motif" evidence="4">
    <location>
        <begin position="40"/>
        <end position="59"/>
    </location>
</feature>
<dbReference type="PROSITE" id="PS01081">
    <property type="entry name" value="HTH_TETR_1"/>
    <property type="match status" value="1"/>
</dbReference>
<keyword evidence="7" id="KW-1185">Reference proteome</keyword>
<dbReference type="PANTHER" id="PTHR30055:SF234">
    <property type="entry name" value="HTH-TYPE TRANSCRIPTIONAL REGULATOR BETI"/>
    <property type="match status" value="1"/>
</dbReference>
<evidence type="ECO:0000256" key="4">
    <source>
        <dbReference type="PROSITE-ProRule" id="PRU00335"/>
    </source>
</evidence>
<organism evidence="6 7">
    <name type="scientific">Pseudovibrio japonicus</name>
    <dbReference type="NCBI Taxonomy" id="366534"/>
    <lineage>
        <taxon>Bacteria</taxon>
        <taxon>Pseudomonadati</taxon>
        <taxon>Pseudomonadota</taxon>
        <taxon>Alphaproteobacteria</taxon>
        <taxon>Hyphomicrobiales</taxon>
        <taxon>Stappiaceae</taxon>
        <taxon>Pseudovibrio</taxon>
    </lineage>
</organism>
<keyword evidence="1" id="KW-0805">Transcription regulation</keyword>
<reference evidence="7" key="1">
    <citation type="journal article" date="2019" name="Int. J. Syst. Evol. Microbiol.">
        <title>The Global Catalogue of Microorganisms (GCM) 10K type strain sequencing project: providing services to taxonomists for standard genome sequencing and annotation.</title>
        <authorList>
            <consortium name="The Broad Institute Genomics Platform"/>
            <consortium name="The Broad Institute Genome Sequencing Center for Infectious Disease"/>
            <person name="Wu L."/>
            <person name="Ma J."/>
        </authorList>
    </citation>
    <scope>NUCLEOTIDE SEQUENCE [LARGE SCALE GENOMIC DNA]</scope>
    <source>
        <strain evidence="7">KCTC 12861</strain>
    </source>
</reference>
<proteinExistence type="predicted"/>
<keyword evidence="3" id="KW-0804">Transcription</keyword>
<dbReference type="InterPro" id="IPR009057">
    <property type="entry name" value="Homeodomain-like_sf"/>
</dbReference>
<keyword evidence="2 4" id="KW-0238">DNA-binding</keyword>
<protein>
    <submittedName>
        <fullName evidence="6">TetR family transcriptional regulator</fullName>
    </submittedName>
</protein>
<dbReference type="RefSeq" id="WP_189436452.1">
    <property type="nucleotide sequence ID" value="NZ_BMXE01000003.1"/>
</dbReference>
<dbReference type="InterPro" id="IPR023772">
    <property type="entry name" value="DNA-bd_HTH_TetR-type_CS"/>
</dbReference>
<comment type="caution">
    <text evidence="6">The sequence shown here is derived from an EMBL/GenBank/DDBJ whole genome shotgun (WGS) entry which is preliminary data.</text>
</comment>